<keyword evidence="3" id="KW-0223">Dioxygenase</keyword>
<evidence type="ECO:0000256" key="2">
    <source>
        <dbReference type="ARBA" id="ARBA00022723"/>
    </source>
</evidence>
<feature type="domain" description="Prolyl 4-hydroxylase alpha subunit" evidence="6">
    <location>
        <begin position="62"/>
        <end position="260"/>
    </location>
</feature>
<dbReference type="Pfam" id="PF13640">
    <property type="entry name" value="2OG-FeII_Oxy_3"/>
    <property type="match status" value="1"/>
</dbReference>
<dbReference type="AlphaFoldDB" id="A0A4R8Q9U8"/>
<keyword evidence="5" id="KW-0408">Iron</keyword>
<evidence type="ECO:0000256" key="4">
    <source>
        <dbReference type="ARBA" id="ARBA00023002"/>
    </source>
</evidence>
<evidence type="ECO:0000256" key="1">
    <source>
        <dbReference type="ARBA" id="ARBA00001961"/>
    </source>
</evidence>
<evidence type="ECO:0000256" key="5">
    <source>
        <dbReference type="ARBA" id="ARBA00023004"/>
    </source>
</evidence>
<keyword evidence="8" id="KW-1185">Reference proteome</keyword>
<organism evidence="7 8">
    <name type="scientific">Colletotrichum spinosum</name>
    <dbReference type="NCBI Taxonomy" id="1347390"/>
    <lineage>
        <taxon>Eukaryota</taxon>
        <taxon>Fungi</taxon>
        <taxon>Dikarya</taxon>
        <taxon>Ascomycota</taxon>
        <taxon>Pezizomycotina</taxon>
        <taxon>Sordariomycetes</taxon>
        <taxon>Hypocreomycetidae</taxon>
        <taxon>Glomerellales</taxon>
        <taxon>Glomerellaceae</taxon>
        <taxon>Colletotrichum</taxon>
        <taxon>Colletotrichum orbiculare species complex</taxon>
    </lineage>
</organism>
<evidence type="ECO:0000313" key="7">
    <source>
        <dbReference type="EMBL" id="TDZ35441.1"/>
    </source>
</evidence>
<reference evidence="7 8" key="1">
    <citation type="submission" date="2018-11" db="EMBL/GenBank/DDBJ databases">
        <title>Genome sequence and assembly of Colletotrichum spinosum.</title>
        <authorList>
            <person name="Gan P."/>
            <person name="Shirasu K."/>
        </authorList>
    </citation>
    <scope>NUCLEOTIDE SEQUENCE [LARGE SCALE GENOMIC DNA]</scope>
    <source>
        <strain evidence="7 8">CBS 515.97</strain>
    </source>
</reference>
<gene>
    <name evidence="7" type="primary">P4H2</name>
    <name evidence="7" type="ORF">C8035_v009354</name>
</gene>
<protein>
    <submittedName>
        <fullName evidence="7">Prolyl 4-hydroxylase 2</fullName>
    </submittedName>
</protein>
<comment type="caution">
    <text evidence="7">The sequence shown here is derived from an EMBL/GenBank/DDBJ whole genome shotgun (WGS) entry which is preliminary data.</text>
</comment>
<dbReference type="Proteomes" id="UP000295083">
    <property type="component" value="Unassembled WGS sequence"/>
</dbReference>
<keyword evidence="2" id="KW-0479">Metal-binding</keyword>
<dbReference type="EMBL" id="QAPG01000041">
    <property type="protein sequence ID" value="TDZ35441.1"/>
    <property type="molecule type" value="Genomic_DNA"/>
</dbReference>
<dbReference type="InterPro" id="IPR044862">
    <property type="entry name" value="Pro_4_hyd_alph_FE2OG_OXY"/>
</dbReference>
<sequence length="261" mass="29809">MLNHVPWSRFLLLCGALVPAILVLLWPRISAISGPLAPVLTRVLALEPYPKTYSIRIMSYDPLIIYVVGFISWAERTHLLQLGESLYERSAVYDQDEERSVLDEERTSSTAWLPDEDPIVQRIIRRASAIQGYTPLEKHEELQLTRYVTGQFFNPHLDPILFTNDTYIHRLTTMFAYLESTCEKCGTQFPNLAINWTMEDPDWCNYVDCANQTAVTVKAIPGNALFWKNWDNDGQLDDRTTHAGLPPEGGRKTGLNIWTHG</sequence>
<dbReference type="GO" id="GO:0031418">
    <property type="term" value="F:L-ascorbic acid binding"/>
    <property type="evidence" value="ECO:0007669"/>
    <property type="project" value="InterPro"/>
</dbReference>
<dbReference type="InterPro" id="IPR006620">
    <property type="entry name" value="Pro_4_hyd_alph"/>
</dbReference>
<accession>A0A4R8Q9U8</accession>
<evidence type="ECO:0000313" key="8">
    <source>
        <dbReference type="Proteomes" id="UP000295083"/>
    </source>
</evidence>
<dbReference type="SMART" id="SM00702">
    <property type="entry name" value="P4Hc"/>
    <property type="match status" value="1"/>
</dbReference>
<evidence type="ECO:0000259" key="6">
    <source>
        <dbReference type="SMART" id="SM00702"/>
    </source>
</evidence>
<dbReference type="PANTHER" id="PTHR10869:SF242">
    <property type="entry name" value="PROLYL 4-HYDROXYLASE ALPHA SUBUNIT DOMAIN-CONTAINING PROTEIN"/>
    <property type="match status" value="1"/>
</dbReference>
<dbReference type="GO" id="GO:0005783">
    <property type="term" value="C:endoplasmic reticulum"/>
    <property type="evidence" value="ECO:0007669"/>
    <property type="project" value="TreeGrafter"/>
</dbReference>
<proteinExistence type="predicted"/>
<comment type="cofactor">
    <cofactor evidence="1">
        <name>L-ascorbate</name>
        <dbReference type="ChEBI" id="CHEBI:38290"/>
    </cofactor>
</comment>
<dbReference type="GO" id="GO:0005506">
    <property type="term" value="F:iron ion binding"/>
    <property type="evidence" value="ECO:0007669"/>
    <property type="project" value="InterPro"/>
</dbReference>
<dbReference type="PANTHER" id="PTHR10869">
    <property type="entry name" value="PROLYL 4-HYDROXYLASE ALPHA SUBUNIT"/>
    <property type="match status" value="1"/>
</dbReference>
<name>A0A4R8Q9U8_9PEZI</name>
<evidence type="ECO:0000256" key="3">
    <source>
        <dbReference type="ARBA" id="ARBA00022964"/>
    </source>
</evidence>
<dbReference type="Gene3D" id="2.60.120.620">
    <property type="entry name" value="q2cbj1_9rhob like domain"/>
    <property type="match status" value="1"/>
</dbReference>
<dbReference type="InterPro" id="IPR045054">
    <property type="entry name" value="P4HA-like"/>
</dbReference>
<dbReference type="GO" id="GO:0004656">
    <property type="term" value="F:procollagen-proline 4-dioxygenase activity"/>
    <property type="evidence" value="ECO:0007669"/>
    <property type="project" value="TreeGrafter"/>
</dbReference>
<keyword evidence="4" id="KW-0560">Oxidoreductase</keyword>